<comment type="cofactor">
    <cofactor evidence="1">
        <name>pyridoxal 5'-phosphate</name>
        <dbReference type="ChEBI" id="CHEBI:597326"/>
    </cofactor>
</comment>
<keyword evidence="4" id="KW-0663">Pyridoxal phosphate</keyword>
<evidence type="ECO:0000256" key="7">
    <source>
        <dbReference type="ARBA" id="ARBA00023163"/>
    </source>
</evidence>
<evidence type="ECO:0000256" key="6">
    <source>
        <dbReference type="ARBA" id="ARBA00023125"/>
    </source>
</evidence>
<organism evidence="9 10">
    <name type="scientific">Sporolactobacillus mangiferae</name>
    <dbReference type="NCBI Taxonomy" id="2940498"/>
    <lineage>
        <taxon>Bacteria</taxon>
        <taxon>Bacillati</taxon>
        <taxon>Bacillota</taxon>
        <taxon>Bacilli</taxon>
        <taxon>Bacillales</taxon>
        <taxon>Sporolactobacillaceae</taxon>
        <taxon>Sporolactobacillus</taxon>
    </lineage>
</organism>
<evidence type="ECO:0000256" key="5">
    <source>
        <dbReference type="ARBA" id="ARBA00023015"/>
    </source>
</evidence>
<keyword evidence="3 9" id="KW-0032">Aminotransferase</keyword>
<feature type="domain" description="HTH gntR-type" evidence="8">
    <location>
        <begin position="13"/>
        <end position="81"/>
    </location>
</feature>
<dbReference type="PANTHER" id="PTHR46577:SF1">
    <property type="entry name" value="HTH-TYPE TRANSCRIPTIONAL REGULATORY PROTEIN GABR"/>
    <property type="match status" value="1"/>
</dbReference>
<comment type="caution">
    <text evidence="9">The sequence shown here is derived from an EMBL/GenBank/DDBJ whole genome shotgun (WGS) entry which is preliminary data.</text>
</comment>
<evidence type="ECO:0000313" key="10">
    <source>
        <dbReference type="Proteomes" id="UP001203004"/>
    </source>
</evidence>
<dbReference type="EMBL" id="JAMAST010000005">
    <property type="protein sequence ID" value="MCL1631631.1"/>
    <property type="molecule type" value="Genomic_DNA"/>
</dbReference>
<keyword evidence="7" id="KW-0804">Transcription</keyword>
<dbReference type="Proteomes" id="UP001203004">
    <property type="component" value="Unassembled WGS sequence"/>
</dbReference>
<keyword evidence="3 9" id="KW-0808">Transferase</keyword>
<dbReference type="PROSITE" id="PS50949">
    <property type="entry name" value="HTH_GNTR"/>
    <property type="match status" value="1"/>
</dbReference>
<dbReference type="InterPro" id="IPR004839">
    <property type="entry name" value="Aminotransferase_I/II_large"/>
</dbReference>
<keyword evidence="5" id="KW-0805">Transcription regulation</keyword>
<sequence length="467" mass="53952">MEFFPNLNERMKKALYIQLYESFKQAIDQSKLEKSARLPSIRYLAERLNVSKTTVQMAYQQLLAEGYIESKARSGFFVADLDQESAEPASASDPSVFFEKKRAEKQAPVRYDFFMSDIDTEHFPLNEWRKCEQQALSAAHREVLKYGAPQGEERLRSAIADYLHRSRGVRCRPEQVVIAAGTQTILSILYPLINWRYNRLAMEEPGYQGVHRSLQNEKIQLTPIPVEEDGISLHALNQVQADAVYITPSHQYPLGMVMPIARRMQLLTWANKNKCWIIEDDYDGEFRYHGKPIPSLQSIDENRRVIYIGTFSKSLIPAIRVGYMILPLSLLERYHQFEWRQTASRLHQETLACFMESGKWEKHLRKMRTLYRKKQAALLETIKATMNGHVQISGQDAGLHIVLEVKTLRPRSLLISDAIKSGIRVYELSACQSTKYPMVLIGFGGLSIDEIREGIKLLHQTWMPYYL</sequence>
<proteinExistence type="inferred from homology"/>
<gene>
    <name evidence="9" type="ORF">M3N64_06675</name>
</gene>
<dbReference type="InterPro" id="IPR000524">
    <property type="entry name" value="Tscrpt_reg_HTH_GntR"/>
</dbReference>
<dbReference type="CDD" id="cd00609">
    <property type="entry name" value="AAT_like"/>
    <property type="match status" value="1"/>
</dbReference>
<dbReference type="InterPro" id="IPR015421">
    <property type="entry name" value="PyrdxlP-dep_Trfase_major"/>
</dbReference>
<dbReference type="InterPro" id="IPR036390">
    <property type="entry name" value="WH_DNA-bd_sf"/>
</dbReference>
<evidence type="ECO:0000259" key="8">
    <source>
        <dbReference type="PROSITE" id="PS50949"/>
    </source>
</evidence>
<dbReference type="SUPFAM" id="SSF53383">
    <property type="entry name" value="PLP-dependent transferases"/>
    <property type="match status" value="1"/>
</dbReference>
<dbReference type="InterPro" id="IPR036388">
    <property type="entry name" value="WH-like_DNA-bd_sf"/>
</dbReference>
<dbReference type="SUPFAM" id="SSF46785">
    <property type="entry name" value="Winged helix' DNA-binding domain"/>
    <property type="match status" value="1"/>
</dbReference>
<comment type="similarity">
    <text evidence="2">In the C-terminal section; belongs to the class-I pyridoxal-phosphate-dependent aminotransferase family.</text>
</comment>
<dbReference type="Pfam" id="PF00155">
    <property type="entry name" value="Aminotran_1_2"/>
    <property type="match status" value="1"/>
</dbReference>
<name>A0ABT0M9S6_9BACL</name>
<dbReference type="GO" id="GO:0008483">
    <property type="term" value="F:transaminase activity"/>
    <property type="evidence" value="ECO:0007669"/>
    <property type="project" value="UniProtKB-KW"/>
</dbReference>
<evidence type="ECO:0000313" key="9">
    <source>
        <dbReference type="EMBL" id="MCL1631631.1"/>
    </source>
</evidence>
<evidence type="ECO:0000256" key="3">
    <source>
        <dbReference type="ARBA" id="ARBA00022576"/>
    </source>
</evidence>
<accession>A0ABT0M9S6</accession>
<evidence type="ECO:0000256" key="4">
    <source>
        <dbReference type="ARBA" id="ARBA00022898"/>
    </source>
</evidence>
<keyword evidence="10" id="KW-1185">Reference proteome</keyword>
<dbReference type="Pfam" id="PF00392">
    <property type="entry name" value="GntR"/>
    <property type="match status" value="1"/>
</dbReference>
<dbReference type="PRINTS" id="PR00035">
    <property type="entry name" value="HTHGNTR"/>
</dbReference>
<dbReference type="SMART" id="SM00345">
    <property type="entry name" value="HTH_GNTR"/>
    <property type="match status" value="1"/>
</dbReference>
<dbReference type="Gene3D" id="1.10.10.10">
    <property type="entry name" value="Winged helix-like DNA-binding domain superfamily/Winged helix DNA-binding domain"/>
    <property type="match status" value="1"/>
</dbReference>
<reference evidence="9 10" key="1">
    <citation type="submission" date="2022-05" db="EMBL/GenBank/DDBJ databases">
        <title>Sporolactobacillus sp nov CPB3-1, isolated from tree bark (Mangifera indica L.).</title>
        <authorList>
            <person name="Phuengjayaem S."/>
            <person name="Tanasupawat S."/>
        </authorList>
    </citation>
    <scope>NUCLEOTIDE SEQUENCE [LARGE SCALE GENOMIC DNA]</scope>
    <source>
        <strain evidence="9 10">CPB3-1</strain>
    </source>
</reference>
<dbReference type="Gene3D" id="3.40.640.10">
    <property type="entry name" value="Type I PLP-dependent aspartate aminotransferase-like (Major domain)"/>
    <property type="match status" value="1"/>
</dbReference>
<keyword evidence="6" id="KW-0238">DNA-binding</keyword>
<evidence type="ECO:0000256" key="2">
    <source>
        <dbReference type="ARBA" id="ARBA00005384"/>
    </source>
</evidence>
<dbReference type="RefSeq" id="WP_249099999.1">
    <property type="nucleotide sequence ID" value="NZ_JAMAST010000005.1"/>
</dbReference>
<evidence type="ECO:0000256" key="1">
    <source>
        <dbReference type="ARBA" id="ARBA00001933"/>
    </source>
</evidence>
<dbReference type="PANTHER" id="PTHR46577">
    <property type="entry name" value="HTH-TYPE TRANSCRIPTIONAL REGULATORY PROTEIN GABR"/>
    <property type="match status" value="1"/>
</dbReference>
<protein>
    <submittedName>
        <fullName evidence="9">PLP-dependent aminotransferase family protein</fullName>
    </submittedName>
</protein>
<dbReference type="InterPro" id="IPR051446">
    <property type="entry name" value="HTH_trans_reg/aminotransferase"/>
</dbReference>
<dbReference type="CDD" id="cd07377">
    <property type="entry name" value="WHTH_GntR"/>
    <property type="match status" value="1"/>
</dbReference>
<dbReference type="InterPro" id="IPR015424">
    <property type="entry name" value="PyrdxlP-dep_Trfase"/>
</dbReference>